<dbReference type="InterPro" id="IPR046336">
    <property type="entry name" value="Lon_prtase_N_sf"/>
</dbReference>
<dbReference type="InterPro" id="IPR020568">
    <property type="entry name" value="Ribosomal_Su5_D2-typ_SF"/>
</dbReference>
<reference evidence="18 19" key="1">
    <citation type="submission" date="2015-09" db="EMBL/GenBank/DDBJ databases">
        <title>Sorangium comparison.</title>
        <authorList>
            <person name="Zaburannyi N."/>
            <person name="Bunk B."/>
            <person name="Overmann J."/>
            <person name="Mueller R."/>
        </authorList>
    </citation>
    <scope>NUCLEOTIDE SEQUENCE [LARGE SCALE GENOMIC DNA]</scope>
    <source>
        <strain evidence="18 19">So ceGT47</strain>
    </source>
</reference>
<feature type="active site" evidence="10 12">
    <location>
        <position position="682"/>
    </location>
</feature>
<dbReference type="GO" id="GO:0006515">
    <property type="term" value="P:protein quality control for misfolded or incompletely synthesized proteins"/>
    <property type="evidence" value="ECO:0007669"/>
    <property type="project" value="UniProtKB-UniRule"/>
</dbReference>
<dbReference type="SUPFAM" id="SSF54211">
    <property type="entry name" value="Ribosomal protein S5 domain 2-like"/>
    <property type="match status" value="1"/>
</dbReference>
<dbReference type="Pfam" id="PF02190">
    <property type="entry name" value="LON_substr_bdg"/>
    <property type="match status" value="1"/>
</dbReference>
<keyword evidence="4 10" id="KW-0547">Nucleotide-binding</keyword>
<evidence type="ECO:0000256" key="4">
    <source>
        <dbReference type="ARBA" id="ARBA00022741"/>
    </source>
</evidence>
<keyword evidence="5 10" id="KW-0378">Hydrolase</keyword>
<evidence type="ECO:0000256" key="2">
    <source>
        <dbReference type="ARBA" id="ARBA00022490"/>
    </source>
</evidence>
<dbReference type="Gene3D" id="2.30.130.40">
    <property type="entry name" value="LON domain-like"/>
    <property type="match status" value="1"/>
</dbReference>
<dbReference type="EMBL" id="CP012670">
    <property type="protein sequence ID" value="AUX23715.1"/>
    <property type="molecule type" value="Genomic_DNA"/>
</dbReference>
<organism evidence="18 19">
    <name type="scientific">Sorangium cellulosum</name>
    <name type="common">Polyangium cellulosum</name>
    <dbReference type="NCBI Taxonomy" id="56"/>
    <lineage>
        <taxon>Bacteria</taxon>
        <taxon>Pseudomonadati</taxon>
        <taxon>Myxococcota</taxon>
        <taxon>Polyangia</taxon>
        <taxon>Polyangiales</taxon>
        <taxon>Polyangiaceae</taxon>
        <taxon>Sorangium</taxon>
    </lineage>
</organism>
<dbReference type="GO" id="GO:0005524">
    <property type="term" value="F:ATP binding"/>
    <property type="evidence" value="ECO:0007669"/>
    <property type="project" value="UniProtKB-UniRule"/>
</dbReference>
<evidence type="ECO:0000259" key="16">
    <source>
        <dbReference type="PROSITE" id="PS51786"/>
    </source>
</evidence>
<feature type="domain" description="Lon proteolytic" evidence="16">
    <location>
        <begin position="595"/>
        <end position="776"/>
    </location>
</feature>
<dbReference type="InterPro" id="IPR027417">
    <property type="entry name" value="P-loop_NTPase"/>
</dbReference>
<dbReference type="CDD" id="cd19500">
    <property type="entry name" value="RecA-like_Lon"/>
    <property type="match status" value="1"/>
</dbReference>
<dbReference type="Gene3D" id="3.40.50.300">
    <property type="entry name" value="P-loop containing nucleotide triphosphate hydrolases"/>
    <property type="match status" value="1"/>
</dbReference>
<dbReference type="SMART" id="SM00382">
    <property type="entry name" value="AAA"/>
    <property type="match status" value="1"/>
</dbReference>
<dbReference type="RefSeq" id="WP_129349083.1">
    <property type="nucleotide sequence ID" value="NZ_CP012670.1"/>
</dbReference>
<dbReference type="GO" id="GO:0034605">
    <property type="term" value="P:cellular response to heat"/>
    <property type="evidence" value="ECO:0007669"/>
    <property type="project" value="UniProtKB-UniRule"/>
</dbReference>
<keyword evidence="3 10" id="KW-0645">Protease</keyword>
<sequence>MSQLRSGAVAPPSPFPLLPLRTGVLFPGTVLTLPVGRARSVALLNAVHTGDVIGVIAQRDPKVEDPRREDLHDLGTFARVVDITRVSSGFRLVIEGLDRFALTALVEAAPFLRAEGAVTPEFPGDAEEARLLASSLRGRARELGPKIGSNLAEIASASRAEPGLFADQIAGALGLPTDKEMEVLAELRVAPRLQRVAELLNEAAALADMKKKIDADVRRELGKGQREVILREQLRAIQKELAGGAEGEDELSLLRRRLDEAGLPDEARAVADRELRRLESVGPQGAEHNVIRTYLEWIADLPWSARAAVKDDLDAVKAKLDEDHRGLDDVKRRILEHMAVLKLTGRPRATLLCFAGPPGVGKTSLGQSIADATGRPFVRISLGGVHDEAELRGHRRTYVGALPGRVVHALKKAGVKNPVVLLDEVDKLGAGWRGSPEAALLEVLDPEQNRTFVDHYLELPFDLSEVLFLCTANDLGALSAPLRDRLEVIELSGYTPDEKVAIARSHLLPKQLKEHAIEAEALSVTDEALAAIVRDYTREAGVRQLGRELKKLCRAIALEIARAADGKIPRVVIEPRHLDNYLGKVRFFSDVAERTSVPGVATGLAWTPVGGDILFIETSRMPGKGRVEITGQLGDVMKESAKAALTYVRSHAGELGVDAAKLEAEDLHIHVPAGGVPKDGPSAGVTMFTALTSLLSGRRARSDTAMTGECTLRGRVLPVGGIKSKVLAAHRAGITRVILPQKNARDAEEIPAEIRAALELIFVDDMSQVLAAALDEAPIEAVGGGAAANATAGEPAAAA</sequence>
<feature type="active site" evidence="10 12">
    <location>
        <position position="725"/>
    </location>
</feature>
<dbReference type="Gene3D" id="1.20.5.5270">
    <property type="match status" value="1"/>
</dbReference>
<dbReference type="GO" id="GO:0005737">
    <property type="term" value="C:cytoplasm"/>
    <property type="evidence" value="ECO:0007669"/>
    <property type="project" value="UniProtKB-SubCell"/>
</dbReference>
<dbReference type="InterPro" id="IPR014721">
    <property type="entry name" value="Ribsml_uS5_D2-typ_fold_subgr"/>
</dbReference>
<keyword evidence="8 10" id="KW-0346">Stress response</keyword>
<evidence type="ECO:0000313" key="18">
    <source>
        <dbReference type="EMBL" id="AUX23715.1"/>
    </source>
</evidence>
<dbReference type="Pfam" id="PF05362">
    <property type="entry name" value="Lon_C"/>
    <property type="match status" value="1"/>
</dbReference>
<feature type="binding site" evidence="10 13">
    <location>
        <begin position="356"/>
        <end position="363"/>
    </location>
    <ligand>
        <name>ATP</name>
        <dbReference type="ChEBI" id="CHEBI:30616"/>
    </ligand>
</feature>
<dbReference type="InterPro" id="IPR054594">
    <property type="entry name" value="Lon_lid"/>
</dbReference>
<dbReference type="GO" id="GO:0004252">
    <property type="term" value="F:serine-type endopeptidase activity"/>
    <property type="evidence" value="ECO:0007669"/>
    <property type="project" value="UniProtKB-UniRule"/>
</dbReference>
<comment type="similarity">
    <text evidence="10 11 14 15">Belongs to the peptidase S16 family.</text>
</comment>
<dbReference type="SUPFAM" id="SSF52540">
    <property type="entry name" value="P-loop containing nucleoside triphosphate hydrolases"/>
    <property type="match status" value="1"/>
</dbReference>
<dbReference type="Pfam" id="PF22667">
    <property type="entry name" value="Lon_lid"/>
    <property type="match status" value="1"/>
</dbReference>
<comment type="subunit">
    <text evidence="10 11">Homohexamer. Organized in a ring with a central cavity.</text>
</comment>
<dbReference type="InterPro" id="IPR027065">
    <property type="entry name" value="Lon_Prtase"/>
</dbReference>
<dbReference type="InterPro" id="IPR003593">
    <property type="entry name" value="AAA+_ATPase"/>
</dbReference>
<protein>
    <recommendedName>
        <fullName evidence="10 11">Lon protease</fullName>
        <ecNumber evidence="10 11">3.4.21.53</ecNumber>
    </recommendedName>
    <alternativeName>
        <fullName evidence="10">ATP-dependent protease La</fullName>
    </alternativeName>
</protein>
<name>A0A4P2Q322_SORCE</name>
<evidence type="ECO:0000256" key="10">
    <source>
        <dbReference type="HAMAP-Rule" id="MF_01973"/>
    </source>
</evidence>
<evidence type="ECO:0000256" key="14">
    <source>
        <dbReference type="PROSITE-ProRule" id="PRU01122"/>
    </source>
</evidence>
<dbReference type="PRINTS" id="PR00830">
    <property type="entry name" value="ENDOLAPTASE"/>
</dbReference>
<dbReference type="InterPro" id="IPR003959">
    <property type="entry name" value="ATPase_AAA_core"/>
</dbReference>
<dbReference type="GO" id="GO:0043565">
    <property type="term" value="F:sequence-specific DNA binding"/>
    <property type="evidence" value="ECO:0007669"/>
    <property type="project" value="UniProtKB-UniRule"/>
</dbReference>
<dbReference type="SMART" id="SM00464">
    <property type="entry name" value="LON"/>
    <property type="match status" value="1"/>
</dbReference>
<dbReference type="EC" id="3.4.21.53" evidence="10 11"/>
<comment type="catalytic activity">
    <reaction evidence="9 10 11 14">
        <text>Hydrolysis of proteins in presence of ATP.</text>
        <dbReference type="EC" id="3.4.21.53"/>
    </reaction>
</comment>
<evidence type="ECO:0000256" key="6">
    <source>
        <dbReference type="ARBA" id="ARBA00022825"/>
    </source>
</evidence>
<dbReference type="InterPro" id="IPR003111">
    <property type="entry name" value="Lon_prtase_N"/>
</dbReference>
<dbReference type="Gene3D" id="1.10.8.60">
    <property type="match status" value="1"/>
</dbReference>
<proteinExistence type="evidence at transcript level"/>
<evidence type="ECO:0000256" key="8">
    <source>
        <dbReference type="ARBA" id="ARBA00023016"/>
    </source>
</evidence>
<dbReference type="InterPro" id="IPR008268">
    <property type="entry name" value="Peptidase_S16_AS"/>
</dbReference>
<dbReference type="SUPFAM" id="SSF88697">
    <property type="entry name" value="PUA domain-like"/>
    <property type="match status" value="1"/>
</dbReference>
<keyword evidence="2 10" id="KW-0963">Cytoplasm</keyword>
<dbReference type="OrthoDB" id="5477751at2"/>
<dbReference type="InterPro" id="IPR027543">
    <property type="entry name" value="Lon_bac"/>
</dbReference>
<evidence type="ECO:0000313" key="19">
    <source>
        <dbReference type="Proteomes" id="UP000295781"/>
    </source>
</evidence>
<dbReference type="GO" id="GO:0016887">
    <property type="term" value="F:ATP hydrolysis activity"/>
    <property type="evidence" value="ECO:0007669"/>
    <property type="project" value="UniProtKB-UniRule"/>
</dbReference>
<dbReference type="Proteomes" id="UP000295781">
    <property type="component" value="Chromosome"/>
</dbReference>
<evidence type="ECO:0000256" key="7">
    <source>
        <dbReference type="ARBA" id="ARBA00022840"/>
    </source>
</evidence>
<dbReference type="NCBIfam" id="TIGR00763">
    <property type="entry name" value="lon"/>
    <property type="match status" value="1"/>
</dbReference>
<evidence type="ECO:0000259" key="17">
    <source>
        <dbReference type="PROSITE" id="PS51787"/>
    </source>
</evidence>
<evidence type="ECO:0000256" key="13">
    <source>
        <dbReference type="PIRSR" id="PIRSR001174-2"/>
    </source>
</evidence>
<evidence type="ECO:0000256" key="9">
    <source>
        <dbReference type="ARBA" id="ARBA00050665"/>
    </source>
</evidence>
<dbReference type="PIRSF" id="PIRSF001174">
    <property type="entry name" value="Lon_proteas"/>
    <property type="match status" value="1"/>
</dbReference>
<dbReference type="FunFam" id="1.20.5.5270:FF:000002">
    <property type="entry name" value="Lon protease homolog"/>
    <property type="match status" value="1"/>
</dbReference>
<accession>A0A4P2Q322</accession>
<evidence type="ECO:0000256" key="3">
    <source>
        <dbReference type="ARBA" id="ARBA00022670"/>
    </source>
</evidence>
<dbReference type="Gene3D" id="1.20.58.1480">
    <property type="match status" value="1"/>
</dbReference>
<dbReference type="HAMAP" id="MF_01973">
    <property type="entry name" value="lon_bact"/>
    <property type="match status" value="1"/>
</dbReference>
<dbReference type="Gene3D" id="3.30.230.10">
    <property type="match status" value="1"/>
</dbReference>
<keyword evidence="6 10" id="KW-0720">Serine protease</keyword>
<comment type="subcellular location">
    <subcellularLocation>
        <location evidence="1 10 11">Cytoplasm</location>
    </subcellularLocation>
</comment>
<evidence type="ECO:0000256" key="5">
    <source>
        <dbReference type="ARBA" id="ARBA00022801"/>
    </source>
</evidence>
<dbReference type="PROSITE" id="PS51787">
    <property type="entry name" value="LON_N"/>
    <property type="match status" value="1"/>
</dbReference>
<dbReference type="InterPro" id="IPR008269">
    <property type="entry name" value="Lon_proteolytic"/>
</dbReference>
<gene>
    <name evidence="10" type="primary">lon</name>
    <name evidence="18" type="ORF">SOCEGT47_042450</name>
</gene>
<dbReference type="FunFam" id="3.30.230.10:FF:000019">
    <property type="entry name" value="Lon protease homolog 2, peroxisomal"/>
    <property type="match status" value="1"/>
</dbReference>
<dbReference type="FunFam" id="3.40.50.300:FF:000021">
    <property type="entry name" value="Lon protease homolog"/>
    <property type="match status" value="1"/>
</dbReference>
<dbReference type="PANTHER" id="PTHR10046">
    <property type="entry name" value="ATP DEPENDENT LON PROTEASE FAMILY MEMBER"/>
    <property type="match status" value="1"/>
</dbReference>
<dbReference type="InterPro" id="IPR004815">
    <property type="entry name" value="Lon_bac/euk-typ"/>
</dbReference>
<evidence type="ECO:0000256" key="12">
    <source>
        <dbReference type="PIRSR" id="PIRSR001174-1"/>
    </source>
</evidence>
<comment type="induction">
    <text evidence="10">By heat shock.</text>
</comment>
<dbReference type="GO" id="GO:0004176">
    <property type="term" value="F:ATP-dependent peptidase activity"/>
    <property type="evidence" value="ECO:0007669"/>
    <property type="project" value="UniProtKB-UniRule"/>
</dbReference>
<comment type="function">
    <text evidence="10">ATP-dependent serine protease that mediates the selective degradation of mutant and abnormal proteins as well as certain short-lived regulatory proteins. Required for cellular homeostasis and for survival from DNA damage and developmental changes induced by stress. Degrades polypeptides processively to yield small peptide fragments that are 5 to 10 amino acids long. Binds to DNA in a double-stranded, site-specific manner.</text>
</comment>
<dbReference type="PROSITE" id="PS01046">
    <property type="entry name" value="LON_SER"/>
    <property type="match status" value="1"/>
</dbReference>
<evidence type="ECO:0000256" key="15">
    <source>
        <dbReference type="RuleBase" id="RU000591"/>
    </source>
</evidence>
<keyword evidence="7 10" id="KW-0067">ATP-binding</keyword>
<feature type="domain" description="Lon N-terminal" evidence="17">
    <location>
        <begin position="15"/>
        <end position="204"/>
    </location>
</feature>
<dbReference type="Pfam" id="PF00004">
    <property type="entry name" value="AAA"/>
    <property type="match status" value="1"/>
</dbReference>
<evidence type="ECO:0000256" key="11">
    <source>
        <dbReference type="PIRNR" id="PIRNR001174"/>
    </source>
</evidence>
<dbReference type="InterPro" id="IPR015947">
    <property type="entry name" value="PUA-like_sf"/>
</dbReference>
<dbReference type="AlphaFoldDB" id="A0A4P2Q322"/>
<dbReference type="PROSITE" id="PS51786">
    <property type="entry name" value="LON_PROTEOLYTIC"/>
    <property type="match status" value="1"/>
</dbReference>
<evidence type="ECO:0000256" key="1">
    <source>
        <dbReference type="ARBA" id="ARBA00004496"/>
    </source>
</evidence>